<evidence type="ECO:0000313" key="2">
    <source>
        <dbReference type="EMBL" id="MCU6793084.1"/>
    </source>
</evidence>
<accession>A0ABT2UEL8</accession>
<dbReference type="RefSeq" id="WP_262684398.1">
    <property type="nucleotide sequence ID" value="NZ_JAOQIO010000038.1"/>
</dbReference>
<gene>
    <name evidence="2" type="ORF">OB236_13240</name>
</gene>
<evidence type="ECO:0000313" key="3">
    <source>
        <dbReference type="Proteomes" id="UP001652445"/>
    </source>
</evidence>
<proteinExistence type="predicted"/>
<keyword evidence="3" id="KW-1185">Reference proteome</keyword>
<evidence type="ECO:0000256" key="1">
    <source>
        <dbReference type="SAM" id="Phobius"/>
    </source>
</evidence>
<keyword evidence="1" id="KW-0472">Membrane</keyword>
<sequence>MSKTPDNEEIDDNDRVKKYGVKRLIIAGLLSLFFPGLGQIYNGQVKKAIKFMLVLTGAYSFVVYVSNWITSFFFELLLVFVIGFVVLFTIVIWIYNIFDSILNAKRINREKIVIEYRFWYGKKSIKYILISLGVLLLVVLVIKTNSHSPLLKKDSPFLNWEYSNSGTKESLRSIKYTGKQFIVVGDEGVILLSSNGINWDRVNSNTIETLYDVAYGNERYVAVGRNILTSVDAKTWTNVYDFQKGKGDFTNVTFGDGKFVATRYNGSIAISTDGGNWREISKSPNSITGLEFADNKFIAIGDCAKGVTSNNGINWTSFIADNETANKSYCDFFTSINYSNGRYIAAVKGYDDIQFGKVFVSGDGLQWKKVIEFGDNPNGIAINDKGEAVAVGSRMLLESKDTINWKSYKLDKYSNSTDMDSLESVAYGNGKFIAVGIRGVILMK</sequence>
<comment type="caution">
    <text evidence="2">The sequence shown here is derived from an EMBL/GenBank/DDBJ whole genome shotgun (WGS) entry which is preliminary data.</text>
</comment>
<feature type="transmembrane region" description="Helical" evidence="1">
    <location>
        <begin position="125"/>
        <end position="142"/>
    </location>
</feature>
<dbReference type="SUPFAM" id="SSF50939">
    <property type="entry name" value="Sialidases"/>
    <property type="match status" value="2"/>
</dbReference>
<dbReference type="Proteomes" id="UP001652445">
    <property type="component" value="Unassembled WGS sequence"/>
</dbReference>
<feature type="transmembrane region" description="Helical" evidence="1">
    <location>
        <begin position="49"/>
        <end position="70"/>
    </location>
</feature>
<dbReference type="EMBL" id="JAOQIO010000038">
    <property type="protein sequence ID" value="MCU6793084.1"/>
    <property type="molecule type" value="Genomic_DNA"/>
</dbReference>
<feature type="transmembrane region" description="Helical" evidence="1">
    <location>
        <begin position="20"/>
        <end position="37"/>
    </location>
</feature>
<organism evidence="2 3">
    <name type="scientific">Paenibacillus baimaensis</name>
    <dbReference type="NCBI Taxonomy" id="2982185"/>
    <lineage>
        <taxon>Bacteria</taxon>
        <taxon>Bacillati</taxon>
        <taxon>Bacillota</taxon>
        <taxon>Bacilli</taxon>
        <taxon>Bacillales</taxon>
        <taxon>Paenibacillaceae</taxon>
        <taxon>Paenibacillus</taxon>
    </lineage>
</organism>
<feature type="transmembrane region" description="Helical" evidence="1">
    <location>
        <begin position="76"/>
        <end position="98"/>
    </location>
</feature>
<protein>
    <submittedName>
        <fullName evidence="2">DUF3021 domain-containing protein</fullName>
    </submittedName>
</protein>
<name>A0ABT2UEL8_9BACL</name>
<reference evidence="2 3" key="1">
    <citation type="submission" date="2022-09" db="EMBL/GenBank/DDBJ databases">
        <authorList>
            <person name="Han X.L."/>
            <person name="Wang Q."/>
            <person name="Lu T."/>
        </authorList>
    </citation>
    <scope>NUCLEOTIDE SEQUENCE [LARGE SCALE GENOMIC DNA]</scope>
    <source>
        <strain evidence="2 3">WQ 127069</strain>
    </source>
</reference>
<keyword evidence="1" id="KW-0812">Transmembrane</keyword>
<dbReference type="InterPro" id="IPR036278">
    <property type="entry name" value="Sialidase_sf"/>
</dbReference>
<keyword evidence="1" id="KW-1133">Transmembrane helix</keyword>